<feature type="region of interest" description="Disordered" evidence="6">
    <location>
        <begin position="1"/>
        <end position="162"/>
    </location>
</feature>
<dbReference type="PANTHER" id="PTHR15012">
    <property type="entry name" value="APICAL PROTEIN/SHROOM-RELATED"/>
    <property type="match status" value="1"/>
</dbReference>
<evidence type="ECO:0000256" key="4">
    <source>
        <dbReference type="ARBA" id="ARBA00023212"/>
    </source>
</evidence>
<evidence type="ECO:0000259" key="7">
    <source>
        <dbReference type="PROSITE" id="PS51307"/>
    </source>
</evidence>
<dbReference type="GO" id="GO:0016324">
    <property type="term" value="C:apical plasma membrane"/>
    <property type="evidence" value="ECO:0007669"/>
    <property type="project" value="TreeGrafter"/>
</dbReference>
<evidence type="ECO:0000256" key="5">
    <source>
        <dbReference type="SAM" id="Coils"/>
    </source>
</evidence>
<comment type="similarity">
    <text evidence="2">Belongs to the shroom family.</text>
</comment>
<evidence type="ECO:0000256" key="2">
    <source>
        <dbReference type="ARBA" id="ARBA00006469"/>
    </source>
</evidence>
<evidence type="ECO:0000313" key="9">
    <source>
        <dbReference type="Proteomes" id="UP001152798"/>
    </source>
</evidence>
<dbReference type="Gene3D" id="6.10.250.3120">
    <property type="match status" value="1"/>
</dbReference>
<evidence type="ECO:0000256" key="3">
    <source>
        <dbReference type="ARBA" id="ARBA00022490"/>
    </source>
</evidence>
<dbReference type="Proteomes" id="UP001152798">
    <property type="component" value="Chromosome 1"/>
</dbReference>
<feature type="compositionally biased region" description="Low complexity" evidence="6">
    <location>
        <begin position="215"/>
        <end position="239"/>
    </location>
</feature>
<evidence type="ECO:0000313" key="8">
    <source>
        <dbReference type="EMBL" id="CAH1390029.1"/>
    </source>
</evidence>
<protein>
    <recommendedName>
        <fullName evidence="7">ASD2 domain-containing protein</fullName>
    </recommendedName>
</protein>
<evidence type="ECO:0000256" key="1">
    <source>
        <dbReference type="ARBA" id="ARBA00004245"/>
    </source>
</evidence>
<dbReference type="InterPro" id="IPR027685">
    <property type="entry name" value="Shroom_fam"/>
</dbReference>
<dbReference type="InterPro" id="IPR014799">
    <property type="entry name" value="ASD2_dom"/>
</dbReference>
<dbReference type="GO" id="GO:0043296">
    <property type="term" value="C:apical junction complex"/>
    <property type="evidence" value="ECO:0007669"/>
    <property type="project" value="TreeGrafter"/>
</dbReference>
<dbReference type="PANTHER" id="PTHR15012:SF32">
    <property type="entry name" value="PROTEIN SHROOM"/>
    <property type="match status" value="1"/>
</dbReference>
<dbReference type="EMBL" id="OV725077">
    <property type="protein sequence ID" value="CAH1390029.1"/>
    <property type="molecule type" value="Genomic_DNA"/>
</dbReference>
<accession>A0A9P0GW40</accession>
<feature type="coiled-coil region" evidence="5">
    <location>
        <begin position="391"/>
        <end position="418"/>
    </location>
</feature>
<proteinExistence type="inferred from homology"/>
<organism evidence="8 9">
    <name type="scientific">Nezara viridula</name>
    <name type="common">Southern green stink bug</name>
    <name type="synonym">Cimex viridulus</name>
    <dbReference type="NCBI Taxonomy" id="85310"/>
    <lineage>
        <taxon>Eukaryota</taxon>
        <taxon>Metazoa</taxon>
        <taxon>Ecdysozoa</taxon>
        <taxon>Arthropoda</taxon>
        <taxon>Hexapoda</taxon>
        <taxon>Insecta</taxon>
        <taxon>Pterygota</taxon>
        <taxon>Neoptera</taxon>
        <taxon>Paraneoptera</taxon>
        <taxon>Hemiptera</taxon>
        <taxon>Heteroptera</taxon>
        <taxon>Panheteroptera</taxon>
        <taxon>Pentatomomorpha</taxon>
        <taxon>Pentatomoidea</taxon>
        <taxon>Pentatomidae</taxon>
        <taxon>Pentatominae</taxon>
        <taxon>Nezara</taxon>
    </lineage>
</organism>
<dbReference type="PROSITE" id="PS51307">
    <property type="entry name" value="ASD2"/>
    <property type="match status" value="1"/>
</dbReference>
<feature type="compositionally biased region" description="Polar residues" evidence="6">
    <location>
        <begin position="240"/>
        <end position="253"/>
    </location>
</feature>
<reference evidence="8" key="1">
    <citation type="submission" date="2022-01" db="EMBL/GenBank/DDBJ databases">
        <authorList>
            <person name="King R."/>
        </authorList>
    </citation>
    <scope>NUCLEOTIDE SEQUENCE</scope>
</reference>
<dbReference type="Pfam" id="PF08687">
    <property type="entry name" value="ASD2"/>
    <property type="match status" value="1"/>
</dbReference>
<dbReference type="AlphaFoldDB" id="A0A9P0GW40"/>
<keyword evidence="4" id="KW-0206">Cytoskeleton</keyword>
<dbReference type="GO" id="GO:0051015">
    <property type="term" value="F:actin filament binding"/>
    <property type="evidence" value="ECO:0007669"/>
    <property type="project" value="InterPro"/>
</dbReference>
<feature type="compositionally biased region" description="Basic and acidic residues" evidence="6">
    <location>
        <begin position="126"/>
        <end position="141"/>
    </location>
</feature>
<feature type="compositionally biased region" description="Basic and acidic residues" evidence="6">
    <location>
        <begin position="12"/>
        <end position="21"/>
    </location>
</feature>
<keyword evidence="3" id="KW-0963">Cytoplasm</keyword>
<sequence length="477" mass="52607">MSPSGGRIIETALDKPIEKVPDASQVSDEEKLINETPKEEKQPAKTEEESPSPNVDSVCERDIGSKTLPRGYPIAGPAKRGVRTPRAQSDPTCSTKVEKKTVSASTQDNLDEIVREEKPAVVGRSQSDRTETRVRVEEPRVSDASSQTTPTPSPPPTPPRRHLQEEIECDQLSRDLASQLSPSHKLHGILVPGPDVKRSTDYVSGLFRMDFAPRSRSSLATSQTTTSITTNTTSATNTTPVSQNNATQQTSTIKLGKESESPSPNNTYFTTPECKARLLSTTNITQIDNTAPSSIGSLQQKKEELMMRLSRKLLVLKAESVAVTEETAVNEALGNAVCERVERVARPHEVSRFKLHVKEVGHITSLLLSLSGRLARAENGLLVLPPEHPDRKALEEKRDKLLAQLNEAKQLKSNIDQRSGSVSSMLYNYLTGEEYTDYDHFINMKSKLLVDSREIAEKIQLGEEQLAALKETLDQVR</sequence>
<dbReference type="OrthoDB" id="10063560at2759"/>
<dbReference type="GO" id="GO:0000902">
    <property type="term" value="P:cell morphogenesis"/>
    <property type="evidence" value="ECO:0007669"/>
    <property type="project" value="TreeGrafter"/>
</dbReference>
<dbReference type="GO" id="GO:0030864">
    <property type="term" value="C:cortical actin cytoskeleton"/>
    <property type="evidence" value="ECO:0007669"/>
    <property type="project" value="TreeGrafter"/>
</dbReference>
<feature type="region of interest" description="Disordered" evidence="6">
    <location>
        <begin position="215"/>
        <end position="266"/>
    </location>
</feature>
<feature type="compositionally biased region" description="Basic and acidic residues" evidence="6">
    <location>
        <begin position="28"/>
        <end position="48"/>
    </location>
</feature>
<gene>
    <name evidence="8" type="ORF">NEZAVI_LOCUS1299</name>
</gene>
<name>A0A9P0GW40_NEZVI</name>
<dbReference type="GO" id="GO:0005912">
    <property type="term" value="C:adherens junction"/>
    <property type="evidence" value="ECO:0007669"/>
    <property type="project" value="TreeGrafter"/>
</dbReference>
<keyword evidence="9" id="KW-1185">Reference proteome</keyword>
<feature type="compositionally biased region" description="Polar residues" evidence="6">
    <location>
        <begin position="86"/>
        <end position="95"/>
    </location>
</feature>
<feature type="domain" description="ASD2" evidence="7">
    <location>
        <begin position="173"/>
        <end position="474"/>
    </location>
</feature>
<comment type="subcellular location">
    <subcellularLocation>
        <location evidence="1">Cytoplasm</location>
        <location evidence="1">Cytoskeleton</location>
    </subcellularLocation>
</comment>
<dbReference type="GO" id="GO:0007015">
    <property type="term" value="P:actin filament organization"/>
    <property type="evidence" value="ECO:0007669"/>
    <property type="project" value="TreeGrafter"/>
</dbReference>
<keyword evidence="5" id="KW-0175">Coiled coil</keyword>
<evidence type="ECO:0000256" key="6">
    <source>
        <dbReference type="SAM" id="MobiDB-lite"/>
    </source>
</evidence>